<gene>
    <name evidence="2" type="ORF">GCM10007291_15640</name>
</gene>
<dbReference type="InterPro" id="IPR045644">
    <property type="entry name" value="DUF6404"/>
</dbReference>
<protein>
    <submittedName>
        <fullName evidence="2">Uncharacterized protein</fullName>
    </submittedName>
</protein>
<keyword evidence="1" id="KW-0812">Transmembrane</keyword>
<accession>A0ABQ3FC15</accession>
<feature type="transmembrane region" description="Helical" evidence="1">
    <location>
        <begin position="82"/>
        <end position="104"/>
    </location>
</feature>
<evidence type="ECO:0000313" key="2">
    <source>
        <dbReference type="EMBL" id="GHC17929.1"/>
    </source>
</evidence>
<name>A0ABQ3FC15_9RHOB</name>
<dbReference type="EMBL" id="BMYI01000003">
    <property type="protein sequence ID" value="GHC17929.1"/>
    <property type="molecule type" value="Genomic_DNA"/>
</dbReference>
<evidence type="ECO:0000313" key="3">
    <source>
        <dbReference type="Proteomes" id="UP000658305"/>
    </source>
</evidence>
<keyword evidence="1" id="KW-1133">Transmembrane helix</keyword>
<dbReference type="RefSeq" id="WP_189380660.1">
    <property type="nucleotide sequence ID" value="NZ_BMYI01000003.1"/>
</dbReference>
<keyword evidence="1" id="KW-0472">Membrane</keyword>
<comment type="caution">
    <text evidence="2">The sequence shown here is derived from an EMBL/GenBank/DDBJ whole genome shotgun (WGS) entry which is preliminary data.</text>
</comment>
<feature type="transmembrane region" description="Helical" evidence="1">
    <location>
        <begin position="49"/>
        <end position="70"/>
    </location>
</feature>
<sequence length="117" mass="13087">MADDYSRKLAAALAEAERAGIPRRRVLPLVWHLAQKLGWPMRPPLYATFWQNMLVTGLPYGVLWSLWMHFTNWGPRGMASGVQLAAVLAGALLFGSAMAGFAAFTRGRKELSRWEDL</sequence>
<dbReference type="Proteomes" id="UP000658305">
    <property type="component" value="Unassembled WGS sequence"/>
</dbReference>
<proteinExistence type="predicted"/>
<keyword evidence="3" id="KW-1185">Reference proteome</keyword>
<organism evidence="2 3">
    <name type="scientific">Gemmobacter nanjingensis</name>
    <dbReference type="NCBI Taxonomy" id="488454"/>
    <lineage>
        <taxon>Bacteria</taxon>
        <taxon>Pseudomonadati</taxon>
        <taxon>Pseudomonadota</taxon>
        <taxon>Alphaproteobacteria</taxon>
        <taxon>Rhodobacterales</taxon>
        <taxon>Paracoccaceae</taxon>
        <taxon>Gemmobacter</taxon>
    </lineage>
</organism>
<dbReference type="Pfam" id="PF19942">
    <property type="entry name" value="DUF6404"/>
    <property type="match status" value="1"/>
</dbReference>
<evidence type="ECO:0000256" key="1">
    <source>
        <dbReference type="SAM" id="Phobius"/>
    </source>
</evidence>
<reference evidence="3" key="1">
    <citation type="journal article" date="2019" name="Int. J. Syst. Evol. Microbiol.">
        <title>The Global Catalogue of Microorganisms (GCM) 10K type strain sequencing project: providing services to taxonomists for standard genome sequencing and annotation.</title>
        <authorList>
            <consortium name="The Broad Institute Genomics Platform"/>
            <consortium name="The Broad Institute Genome Sequencing Center for Infectious Disease"/>
            <person name="Wu L."/>
            <person name="Ma J."/>
        </authorList>
    </citation>
    <scope>NUCLEOTIDE SEQUENCE [LARGE SCALE GENOMIC DNA]</scope>
    <source>
        <strain evidence="3">KCTC 23298</strain>
    </source>
</reference>